<dbReference type="AlphaFoldDB" id="A0A2Z2KT76"/>
<dbReference type="KEGG" id="pdh:B9T62_18225"/>
<evidence type="ECO:0000259" key="1">
    <source>
        <dbReference type="PROSITE" id="PS51186"/>
    </source>
</evidence>
<feature type="domain" description="N-acetyltransferase" evidence="1">
    <location>
        <begin position="151"/>
        <end position="275"/>
    </location>
</feature>
<dbReference type="PANTHER" id="PTHR31143:SF2">
    <property type="entry name" value="FR47-LIKE DOMAIN-CONTAINING PROTEIN-RELATED"/>
    <property type="match status" value="1"/>
</dbReference>
<evidence type="ECO:0000313" key="3">
    <source>
        <dbReference type="Proteomes" id="UP000249890"/>
    </source>
</evidence>
<reference evidence="2 3" key="1">
    <citation type="submission" date="2017-06" db="EMBL/GenBank/DDBJ databases">
        <title>Complete genome sequence of Paenibacillus donghaensis KCTC 13049T isolated from East Sea sediment, South Korea.</title>
        <authorList>
            <person name="Jung B.K."/>
            <person name="Hong S.-J."/>
            <person name="Shin J.-H."/>
        </authorList>
    </citation>
    <scope>NUCLEOTIDE SEQUENCE [LARGE SCALE GENOMIC DNA]</scope>
    <source>
        <strain evidence="2 3">KCTC 13049</strain>
    </source>
</reference>
<keyword evidence="3" id="KW-1185">Reference proteome</keyword>
<name>A0A2Z2KT76_9BACL</name>
<dbReference type="Gene3D" id="3.40.630.30">
    <property type="match status" value="1"/>
</dbReference>
<sequence length="275" mass="31191">MLLLEPQDYYKVLLPLSQVKINTLFAEAVLRRPISGKVYVDSLEDPRTFYIAHPYGMSLLFGRSDNEAFNRQLHSYIANHTGTRQAHEWLQADPERQWTDRIEIMITEHNGTAAGQLKPVIRHERVNFDFKPAAYQAARDKHAARFGARKDEIVRTTEELYAAQRGSVTPQFFWNSGGEFVAEGIGYTLLSGAEPAATAFSAFINEHQLELGIETAEEHRGQGYAFAVSSALIDYCLQQQLKPVWACRRSNEGSYNLATRLGFEPSLIIPYYQLT</sequence>
<gene>
    <name evidence="2" type="ORF">B9T62_18225</name>
</gene>
<dbReference type="OrthoDB" id="2773476at2"/>
<dbReference type="InterPro" id="IPR000182">
    <property type="entry name" value="GNAT_dom"/>
</dbReference>
<dbReference type="SUPFAM" id="SSF55729">
    <property type="entry name" value="Acyl-CoA N-acyltransferases (Nat)"/>
    <property type="match status" value="1"/>
</dbReference>
<dbReference type="Pfam" id="PF12746">
    <property type="entry name" value="GNAT_acetyltran"/>
    <property type="match status" value="1"/>
</dbReference>
<protein>
    <recommendedName>
        <fullName evidence="1">N-acetyltransferase domain-containing protein</fullName>
    </recommendedName>
</protein>
<dbReference type="InterPro" id="IPR016181">
    <property type="entry name" value="Acyl_CoA_acyltransferase"/>
</dbReference>
<dbReference type="GO" id="GO:0016747">
    <property type="term" value="F:acyltransferase activity, transferring groups other than amino-acyl groups"/>
    <property type="evidence" value="ECO:0007669"/>
    <property type="project" value="InterPro"/>
</dbReference>
<dbReference type="EMBL" id="CP021780">
    <property type="protein sequence ID" value="ASA22548.1"/>
    <property type="molecule type" value="Genomic_DNA"/>
</dbReference>
<dbReference type="InterPro" id="IPR027365">
    <property type="entry name" value="GNAT_acetyltra_YdfB-like"/>
</dbReference>
<organism evidence="2 3">
    <name type="scientific">Paenibacillus donghaensis</name>
    <dbReference type="NCBI Taxonomy" id="414771"/>
    <lineage>
        <taxon>Bacteria</taxon>
        <taxon>Bacillati</taxon>
        <taxon>Bacillota</taxon>
        <taxon>Bacilli</taxon>
        <taxon>Bacillales</taxon>
        <taxon>Paenibacillaceae</taxon>
        <taxon>Paenibacillus</taxon>
    </lineage>
</organism>
<proteinExistence type="predicted"/>
<accession>A0A2Z2KT76</accession>
<dbReference type="RefSeq" id="WP_087916546.1">
    <property type="nucleotide sequence ID" value="NZ_CP021780.1"/>
</dbReference>
<dbReference type="Proteomes" id="UP000249890">
    <property type="component" value="Chromosome"/>
</dbReference>
<dbReference type="PANTHER" id="PTHR31143">
    <property type="match status" value="1"/>
</dbReference>
<dbReference type="PROSITE" id="PS51186">
    <property type="entry name" value="GNAT"/>
    <property type="match status" value="1"/>
</dbReference>
<evidence type="ECO:0000313" key="2">
    <source>
        <dbReference type="EMBL" id="ASA22548.1"/>
    </source>
</evidence>